<reference evidence="1 2" key="1">
    <citation type="submission" date="2017-03" db="EMBL/GenBank/DDBJ databases">
        <title>Genomes of endolithic fungi from Antarctica.</title>
        <authorList>
            <person name="Coleine C."/>
            <person name="Masonjones S."/>
            <person name="Stajich J.E."/>
        </authorList>
    </citation>
    <scope>NUCLEOTIDE SEQUENCE [LARGE SCALE GENOMIC DNA]</scope>
    <source>
        <strain evidence="1 2">CCFEE 5184</strain>
    </source>
</reference>
<evidence type="ECO:0000313" key="1">
    <source>
        <dbReference type="EMBL" id="TKA65401.1"/>
    </source>
</evidence>
<proteinExistence type="predicted"/>
<gene>
    <name evidence="1" type="ORF">B0A55_11807</name>
</gene>
<organism evidence="1 2">
    <name type="scientific">Friedmanniomyces simplex</name>
    <dbReference type="NCBI Taxonomy" id="329884"/>
    <lineage>
        <taxon>Eukaryota</taxon>
        <taxon>Fungi</taxon>
        <taxon>Dikarya</taxon>
        <taxon>Ascomycota</taxon>
        <taxon>Pezizomycotina</taxon>
        <taxon>Dothideomycetes</taxon>
        <taxon>Dothideomycetidae</taxon>
        <taxon>Mycosphaerellales</taxon>
        <taxon>Teratosphaeriaceae</taxon>
        <taxon>Friedmanniomyces</taxon>
    </lineage>
</organism>
<comment type="caution">
    <text evidence="1">The sequence shown here is derived from an EMBL/GenBank/DDBJ whole genome shotgun (WGS) entry which is preliminary data.</text>
</comment>
<dbReference type="OrthoDB" id="3772508at2759"/>
<accession>A0A4U0WQN1</accession>
<name>A0A4U0WQN1_9PEZI</name>
<protein>
    <submittedName>
        <fullName evidence="1">Uncharacterized protein</fullName>
    </submittedName>
</protein>
<evidence type="ECO:0000313" key="2">
    <source>
        <dbReference type="Proteomes" id="UP000309340"/>
    </source>
</evidence>
<dbReference type="AlphaFoldDB" id="A0A4U0WQN1"/>
<dbReference type="Proteomes" id="UP000309340">
    <property type="component" value="Unassembled WGS sequence"/>
</dbReference>
<feature type="non-terminal residue" evidence="1">
    <location>
        <position position="1"/>
    </location>
</feature>
<sequence length="100" mass="11233">LLKLSEDVSVSRSYPVTRDGWETVRELIQRAMDEVRAIFREAKSRSEDDAGAACGLWGSVNLEYLFQSDKTPTPPTLLRASCLPIFLLLKVLPLQQSPLQ</sequence>
<keyword evidence="2" id="KW-1185">Reference proteome</keyword>
<dbReference type="EMBL" id="NAJQ01000739">
    <property type="protein sequence ID" value="TKA65401.1"/>
    <property type="molecule type" value="Genomic_DNA"/>
</dbReference>